<dbReference type="Proteomes" id="UP000179769">
    <property type="component" value="Unassembled WGS sequence"/>
</dbReference>
<comment type="caution">
    <text evidence="2">The sequence shown here is derived from an EMBL/GenBank/DDBJ whole genome shotgun (WGS) entry which is preliminary data.</text>
</comment>
<keyword evidence="3" id="KW-1185">Reference proteome</keyword>
<gene>
    <name evidence="2" type="ORF">BBK14_27450</name>
</gene>
<evidence type="ECO:0000256" key="1">
    <source>
        <dbReference type="SAM" id="MobiDB-lite"/>
    </source>
</evidence>
<dbReference type="EMBL" id="MAXA01000260">
    <property type="protein sequence ID" value="OHV20950.1"/>
    <property type="molecule type" value="Genomic_DNA"/>
</dbReference>
<accession>A0A1S1PGV9</accession>
<reference evidence="3" key="1">
    <citation type="submission" date="2016-07" db="EMBL/GenBank/DDBJ databases">
        <title>Frankia sp. NRRL B-16219 Genome sequencing.</title>
        <authorList>
            <person name="Ghodhbane-Gtari F."/>
            <person name="Swanson E."/>
            <person name="Gueddou A."/>
            <person name="Louati M."/>
            <person name="Nouioui I."/>
            <person name="Hezbri K."/>
            <person name="Abebe-Akele F."/>
            <person name="Simpson S."/>
            <person name="Morris K."/>
            <person name="Thomas K."/>
            <person name="Gtari M."/>
            <person name="Tisa L.S."/>
        </authorList>
    </citation>
    <scope>NUCLEOTIDE SEQUENCE [LARGE SCALE GENOMIC DNA]</scope>
    <source>
        <strain evidence="3">NRRL B-16219</strain>
    </source>
</reference>
<dbReference type="AlphaFoldDB" id="A0A1S1PGV9"/>
<protein>
    <submittedName>
        <fullName evidence="2">Uncharacterized protein</fullName>
    </submittedName>
</protein>
<feature type="region of interest" description="Disordered" evidence="1">
    <location>
        <begin position="83"/>
        <end position="131"/>
    </location>
</feature>
<name>A0A1S1PGV9_9ACTN</name>
<evidence type="ECO:0000313" key="2">
    <source>
        <dbReference type="EMBL" id="OHV20950.1"/>
    </source>
</evidence>
<sequence>MDPDAPLHRPAEYSRLTESVQIAGDVLARFSGALTELTRSWTDTPGHRYLEHYARPMAAELAEFARTSTDMDQAVGDINRIFAEQENEACSRRRRQDDRPRRSADAQDDRPQWWADVQDDGPRRSAGAQDE</sequence>
<evidence type="ECO:0000313" key="3">
    <source>
        <dbReference type="Proteomes" id="UP000179769"/>
    </source>
</evidence>
<organism evidence="2 3">
    <name type="scientific">Parafrankia soli</name>
    <dbReference type="NCBI Taxonomy" id="2599596"/>
    <lineage>
        <taxon>Bacteria</taxon>
        <taxon>Bacillati</taxon>
        <taxon>Actinomycetota</taxon>
        <taxon>Actinomycetes</taxon>
        <taxon>Frankiales</taxon>
        <taxon>Frankiaceae</taxon>
        <taxon>Parafrankia</taxon>
    </lineage>
</organism>
<proteinExistence type="predicted"/>
<dbReference type="RefSeq" id="WP_071066659.1">
    <property type="nucleotide sequence ID" value="NZ_MAXA01000260.1"/>
</dbReference>
<feature type="compositionally biased region" description="Basic and acidic residues" evidence="1">
    <location>
        <begin position="89"/>
        <end position="111"/>
    </location>
</feature>